<comment type="caution">
    <text evidence="2">The sequence shown here is derived from an EMBL/GenBank/DDBJ whole genome shotgun (WGS) entry which is preliminary data.</text>
</comment>
<proteinExistence type="predicted"/>
<name>A0A9N9JYI5_9GLOM</name>
<dbReference type="EMBL" id="CAJVPY010038034">
    <property type="protein sequence ID" value="CAG8803544.1"/>
    <property type="molecule type" value="Genomic_DNA"/>
</dbReference>
<accession>A0A9N9JYI5</accession>
<evidence type="ECO:0000256" key="1">
    <source>
        <dbReference type="SAM" id="SignalP"/>
    </source>
</evidence>
<dbReference type="Proteomes" id="UP000789405">
    <property type="component" value="Unassembled WGS sequence"/>
</dbReference>
<dbReference type="AlphaFoldDB" id="A0A9N9JYI5"/>
<gene>
    <name evidence="2" type="ORF">DERYTH_LOCUS23909</name>
</gene>
<dbReference type="OrthoDB" id="2367106at2759"/>
<sequence length="114" mass="12193">MKFGLFLLVLAFLAIVSASPLIFSTDFKRATFTDCHVGISCSVTCGNPPCMPKDTTHCAYPYSATDCLAWVTFDACFTTNTPCIVDCGPTCNFICNSCSPDSTGHSVCNPNSCH</sequence>
<evidence type="ECO:0000313" key="3">
    <source>
        <dbReference type="Proteomes" id="UP000789405"/>
    </source>
</evidence>
<reference evidence="2" key="1">
    <citation type="submission" date="2021-06" db="EMBL/GenBank/DDBJ databases">
        <authorList>
            <person name="Kallberg Y."/>
            <person name="Tangrot J."/>
            <person name="Rosling A."/>
        </authorList>
    </citation>
    <scope>NUCLEOTIDE SEQUENCE</scope>
    <source>
        <strain evidence="2">MA453B</strain>
    </source>
</reference>
<evidence type="ECO:0000313" key="2">
    <source>
        <dbReference type="EMBL" id="CAG8803544.1"/>
    </source>
</evidence>
<keyword evidence="3" id="KW-1185">Reference proteome</keyword>
<feature type="chain" id="PRO_5040168051" evidence="1">
    <location>
        <begin position="19"/>
        <end position="114"/>
    </location>
</feature>
<feature type="signal peptide" evidence="1">
    <location>
        <begin position="1"/>
        <end position="18"/>
    </location>
</feature>
<protein>
    <submittedName>
        <fullName evidence="2">22222_t:CDS:1</fullName>
    </submittedName>
</protein>
<organism evidence="2 3">
    <name type="scientific">Dentiscutata erythropus</name>
    <dbReference type="NCBI Taxonomy" id="1348616"/>
    <lineage>
        <taxon>Eukaryota</taxon>
        <taxon>Fungi</taxon>
        <taxon>Fungi incertae sedis</taxon>
        <taxon>Mucoromycota</taxon>
        <taxon>Glomeromycotina</taxon>
        <taxon>Glomeromycetes</taxon>
        <taxon>Diversisporales</taxon>
        <taxon>Gigasporaceae</taxon>
        <taxon>Dentiscutata</taxon>
    </lineage>
</organism>
<keyword evidence="1" id="KW-0732">Signal</keyword>